<dbReference type="Pfam" id="PF01828">
    <property type="entry name" value="Peptidase_A4"/>
    <property type="match status" value="1"/>
</dbReference>
<dbReference type="PRINTS" id="PR00977">
    <property type="entry name" value="SCYTLDPTASE"/>
</dbReference>
<protein>
    <recommendedName>
        <fullName evidence="6">Concanavalin A-like lectin/glucanase</fullName>
    </recommendedName>
</protein>
<feature type="region of interest" description="Disordered" evidence="2">
    <location>
        <begin position="55"/>
        <end position="74"/>
    </location>
</feature>
<dbReference type="EMBL" id="QVQW01000048">
    <property type="protein sequence ID" value="RKU42999.1"/>
    <property type="molecule type" value="Genomic_DNA"/>
</dbReference>
<evidence type="ECO:0000256" key="1">
    <source>
        <dbReference type="PIRSR" id="PIRSR600250-50"/>
    </source>
</evidence>
<sequence length="288" mass="31313">MRFPQPTLVLLLLAVRTTLAGLTYTITGTQDGKTINPSDIKLEQFPPTLHRLNVTANTQPVPPTRERGRNRQAKRGTNAVYYSSNWCGVVQHSPSSNAITNVHAYFQVPTLSPRPGVTSFPQYVATWVGIDGATWGSALLQSGVTSQLSSTGVQTNWAWFEWIPAAAYNWPSFPVAAGNWIEVIVHATTSTSAWIVINNLDQSTHYNITLSGGAALGRVDADFIIEDPTSSSGPVPLARFSDTWFEETVVTTADGSTKNVDGAVMYYMPSGKCVSTQYDSNDFWATSS</sequence>
<dbReference type="GO" id="GO:0070007">
    <property type="term" value="F:glutamic-type endopeptidase activity"/>
    <property type="evidence" value="ECO:0007669"/>
    <property type="project" value="InterPro"/>
</dbReference>
<evidence type="ECO:0000256" key="3">
    <source>
        <dbReference type="SAM" id="SignalP"/>
    </source>
</evidence>
<evidence type="ECO:0000313" key="5">
    <source>
        <dbReference type="Proteomes" id="UP000275385"/>
    </source>
</evidence>
<keyword evidence="3" id="KW-0732">Signal</keyword>
<dbReference type="CDD" id="cd13426">
    <property type="entry name" value="Peptidase_G1"/>
    <property type="match status" value="1"/>
</dbReference>
<dbReference type="STRING" id="177199.A0A420Y538"/>
<proteinExistence type="predicted"/>
<dbReference type="PANTHER" id="PTHR37536">
    <property type="entry name" value="PUTATIVE (AFU_ORTHOLOGUE AFUA_3G02970)-RELATED"/>
    <property type="match status" value="1"/>
</dbReference>
<feature type="signal peptide" evidence="3">
    <location>
        <begin position="1"/>
        <end position="20"/>
    </location>
</feature>
<dbReference type="OrthoDB" id="2862635at2759"/>
<dbReference type="GO" id="GO:0006508">
    <property type="term" value="P:proteolysis"/>
    <property type="evidence" value="ECO:0007669"/>
    <property type="project" value="InterPro"/>
</dbReference>
<evidence type="ECO:0000313" key="4">
    <source>
        <dbReference type="EMBL" id="RKU42999.1"/>
    </source>
</evidence>
<feature type="active site" description="Proton acceptor" evidence="1">
    <location>
        <position position="226"/>
    </location>
</feature>
<dbReference type="Gene3D" id="2.60.120.700">
    <property type="entry name" value="Peptidase G1"/>
    <property type="match status" value="1"/>
</dbReference>
<dbReference type="SUPFAM" id="SSF49899">
    <property type="entry name" value="Concanavalin A-like lectins/glucanases"/>
    <property type="match status" value="1"/>
</dbReference>
<evidence type="ECO:0000256" key="2">
    <source>
        <dbReference type="SAM" id="MobiDB-lite"/>
    </source>
</evidence>
<name>A0A420Y538_9PEZI</name>
<feature type="chain" id="PRO_5019489312" description="Concanavalin A-like lectin/glucanase" evidence="3">
    <location>
        <begin position="21"/>
        <end position="288"/>
    </location>
</feature>
<dbReference type="InterPro" id="IPR000250">
    <property type="entry name" value="Peptidase_G1"/>
</dbReference>
<keyword evidence="5" id="KW-1185">Reference proteome</keyword>
<dbReference type="InterPro" id="IPR038656">
    <property type="entry name" value="Peptidase_G1_sf"/>
</dbReference>
<organism evidence="4 5">
    <name type="scientific">Coniochaeta pulveracea</name>
    <dbReference type="NCBI Taxonomy" id="177199"/>
    <lineage>
        <taxon>Eukaryota</taxon>
        <taxon>Fungi</taxon>
        <taxon>Dikarya</taxon>
        <taxon>Ascomycota</taxon>
        <taxon>Pezizomycotina</taxon>
        <taxon>Sordariomycetes</taxon>
        <taxon>Sordariomycetidae</taxon>
        <taxon>Coniochaetales</taxon>
        <taxon>Coniochaetaceae</taxon>
        <taxon>Coniochaeta</taxon>
    </lineage>
</organism>
<dbReference type="AlphaFoldDB" id="A0A420Y538"/>
<accession>A0A420Y538</accession>
<reference evidence="4 5" key="1">
    <citation type="submission" date="2018-08" db="EMBL/GenBank/DDBJ databases">
        <title>Draft genome of the lignicolous fungus Coniochaeta pulveracea.</title>
        <authorList>
            <person name="Borstlap C.J."/>
            <person name="De Witt R.N."/>
            <person name="Botha A."/>
            <person name="Volschenk H."/>
        </authorList>
    </citation>
    <scope>NUCLEOTIDE SEQUENCE [LARGE SCALE GENOMIC DNA]</scope>
    <source>
        <strain evidence="4 5">CAB683</strain>
    </source>
</reference>
<dbReference type="Proteomes" id="UP000275385">
    <property type="component" value="Unassembled WGS sequence"/>
</dbReference>
<evidence type="ECO:0008006" key="6">
    <source>
        <dbReference type="Google" id="ProtNLM"/>
    </source>
</evidence>
<dbReference type="InterPro" id="IPR013320">
    <property type="entry name" value="ConA-like_dom_sf"/>
</dbReference>
<comment type="caution">
    <text evidence="4">The sequence shown here is derived from an EMBL/GenBank/DDBJ whole genome shotgun (WGS) entry which is preliminary data.</text>
</comment>
<dbReference type="PANTHER" id="PTHR37536:SF1">
    <property type="entry name" value="ASPERGILLOPEPSIN, PUTAITVE (AFU_ORTHOLOGUE AFUA_7G01200)"/>
    <property type="match status" value="1"/>
</dbReference>
<gene>
    <name evidence="4" type="ORF">DL546_002353</name>
</gene>